<dbReference type="OrthoDB" id="9781724at2"/>
<feature type="transmembrane region" description="Helical" evidence="5">
    <location>
        <begin position="97"/>
        <end position="123"/>
    </location>
</feature>
<dbReference type="PANTHER" id="PTHR43632:SF1">
    <property type="entry name" value="PERMEASE COMPONENT OF TUNGSTATE ABC TRANSPORTER"/>
    <property type="match status" value="1"/>
</dbReference>
<comment type="caution">
    <text evidence="7">The sequence shown here is derived from an EMBL/GenBank/DDBJ whole genome shotgun (WGS) entry which is preliminary data.</text>
</comment>
<evidence type="ECO:0000313" key="8">
    <source>
        <dbReference type="Proteomes" id="UP000266328"/>
    </source>
</evidence>
<dbReference type="NCBIfam" id="NF038017">
    <property type="entry name" value="ABC_perm1"/>
    <property type="match status" value="1"/>
</dbReference>
<dbReference type="GO" id="GO:0005886">
    <property type="term" value="C:plasma membrane"/>
    <property type="evidence" value="ECO:0007669"/>
    <property type="project" value="UniProtKB-SubCell"/>
</dbReference>
<dbReference type="RefSeq" id="WP_119089330.1">
    <property type="nucleotide sequence ID" value="NZ_QXIS01000032.1"/>
</dbReference>
<evidence type="ECO:0000256" key="1">
    <source>
        <dbReference type="ARBA" id="ARBA00004651"/>
    </source>
</evidence>
<reference evidence="7 8" key="1">
    <citation type="submission" date="2018-09" db="EMBL/GenBank/DDBJ databases">
        <title>Discovery and Ecogenomic Context for Candidatus Cryosericales, a Global Caldiserica Order Active in Thawing Permafrost.</title>
        <authorList>
            <person name="Martinez M.A."/>
            <person name="Woodcroft B.J."/>
            <person name="Ignacio Espinoza J.C."/>
            <person name="Zayed A."/>
            <person name="Singleton C.M."/>
            <person name="Boyd J."/>
            <person name="Li Y.-F."/>
            <person name="Purvine S."/>
            <person name="Maughan H."/>
            <person name="Hodgkins S.B."/>
            <person name="Anderson D."/>
            <person name="Sederholm M."/>
            <person name="Temperton B."/>
            <person name="Saleska S.R."/>
            <person name="Tyson G.W."/>
            <person name="Rich V.I."/>
        </authorList>
    </citation>
    <scope>NUCLEOTIDE SEQUENCE [LARGE SCALE GENOMIC DNA]</scope>
    <source>
        <strain evidence="7 8">SMC7</strain>
    </source>
</reference>
<proteinExistence type="inferred from homology"/>
<evidence type="ECO:0000259" key="6">
    <source>
        <dbReference type="PROSITE" id="PS50928"/>
    </source>
</evidence>
<protein>
    <submittedName>
        <fullName evidence="7">ABC transporter permease subunit</fullName>
    </submittedName>
</protein>
<feature type="transmembrane region" description="Helical" evidence="5">
    <location>
        <begin position="65"/>
        <end position="85"/>
    </location>
</feature>
<comment type="similarity">
    <text evidence="5">Belongs to the binding-protein-dependent transport system permease family.</text>
</comment>
<dbReference type="SUPFAM" id="SSF161098">
    <property type="entry name" value="MetI-like"/>
    <property type="match status" value="1"/>
</dbReference>
<feature type="transmembrane region" description="Helical" evidence="5">
    <location>
        <begin position="204"/>
        <end position="222"/>
    </location>
</feature>
<dbReference type="InterPro" id="IPR049783">
    <property type="entry name" value="ABC_perm_TupB-like"/>
</dbReference>
<keyword evidence="8" id="KW-1185">Reference proteome</keyword>
<comment type="subcellular location">
    <subcellularLocation>
        <location evidence="1 5">Cell membrane</location>
        <topology evidence="1 5">Multi-pass membrane protein</topology>
    </subcellularLocation>
</comment>
<evidence type="ECO:0000256" key="2">
    <source>
        <dbReference type="ARBA" id="ARBA00022692"/>
    </source>
</evidence>
<dbReference type="CDD" id="cd06261">
    <property type="entry name" value="TM_PBP2"/>
    <property type="match status" value="1"/>
</dbReference>
<name>A0A398CT90_9BACT</name>
<dbReference type="EMBL" id="QXIS01000032">
    <property type="protein sequence ID" value="RIE05835.1"/>
    <property type="molecule type" value="Genomic_DNA"/>
</dbReference>
<evidence type="ECO:0000313" key="7">
    <source>
        <dbReference type="EMBL" id="RIE05835.1"/>
    </source>
</evidence>
<keyword evidence="3 5" id="KW-1133">Transmembrane helix</keyword>
<organism evidence="7 8">
    <name type="scientific">Candidatus Cryosericum terrychapinii</name>
    <dbReference type="NCBI Taxonomy" id="2290919"/>
    <lineage>
        <taxon>Bacteria</taxon>
        <taxon>Pseudomonadati</taxon>
        <taxon>Caldisericota/Cryosericota group</taxon>
        <taxon>Candidatus Cryosericota</taxon>
        <taxon>Candidatus Cryosericia</taxon>
        <taxon>Candidatus Cryosericales</taxon>
        <taxon>Candidatus Cryosericaceae</taxon>
        <taxon>Candidatus Cryosericum</taxon>
    </lineage>
</organism>
<evidence type="ECO:0000256" key="3">
    <source>
        <dbReference type="ARBA" id="ARBA00022989"/>
    </source>
</evidence>
<dbReference type="InterPro" id="IPR000515">
    <property type="entry name" value="MetI-like"/>
</dbReference>
<feature type="transmembrane region" description="Helical" evidence="5">
    <location>
        <begin position="36"/>
        <end position="53"/>
    </location>
</feature>
<sequence length="239" mass="24809">MGDIGRGFVQAVRLIVSLDPGTYEALGTSLRVTMSALFWSALAGFPLGILLAFSHFRGKQGVMNVVYTLMGFPPVVAGLLVYLLLSRSGPLGPLGLLYTPTAMVIAQITLALPVIVGLSVLGLRGADKGVFDLALTLGATRAQASIALLREARLAILGAVITAFGNAISEVGAAMLVGGNIQGATRTLTTALVLETRQGSFDRAIALGIILLLVSFLVNVVLSRLGEGTSEVGNVRHIN</sequence>
<keyword evidence="4 5" id="KW-0472">Membrane</keyword>
<evidence type="ECO:0000256" key="5">
    <source>
        <dbReference type="RuleBase" id="RU363032"/>
    </source>
</evidence>
<dbReference type="Gene3D" id="1.10.3720.10">
    <property type="entry name" value="MetI-like"/>
    <property type="match status" value="1"/>
</dbReference>
<accession>A0A398CT90</accession>
<keyword evidence="2 5" id="KW-0812">Transmembrane</keyword>
<feature type="domain" description="ABC transmembrane type-1" evidence="6">
    <location>
        <begin position="26"/>
        <end position="222"/>
    </location>
</feature>
<dbReference type="Pfam" id="PF00528">
    <property type="entry name" value="BPD_transp_1"/>
    <property type="match status" value="1"/>
</dbReference>
<evidence type="ECO:0000256" key="4">
    <source>
        <dbReference type="ARBA" id="ARBA00023136"/>
    </source>
</evidence>
<dbReference type="PANTHER" id="PTHR43632">
    <property type="entry name" value="PERMEASE COMPONENT OF TUNGSTATE ABC TRANSPORTER"/>
    <property type="match status" value="1"/>
</dbReference>
<dbReference type="Proteomes" id="UP000266328">
    <property type="component" value="Unassembled WGS sequence"/>
</dbReference>
<dbReference type="InterPro" id="IPR035906">
    <property type="entry name" value="MetI-like_sf"/>
</dbReference>
<gene>
    <name evidence="7" type="ORF">SMC7_05390</name>
</gene>
<dbReference type="PROSITE" id="PS50928">
    <property type="entry name" value="ABC_TM1"/>
    <property type="match status" value="1"/>
</dbReference>
<dbReference type="GO" id="GO:0055085">
    <property type="term" value="P:transmembrane transport"/>
    <property type="evidence" value="ECO:0007669"/>
    <property type="project" value="InterPro"/>
</dbReference>
<keyword evidence="5" id="KW-0813">Transport</keyword>
<dbReference type="AlphaFoldDB" id="A0A398CT90"/>